<keyword evidence="3" id="KW-1185">Reference proteome</keyword>
<gene>
    <name evidence="2" type="ORF">MWN34_06025</name>
</gene>
<sequence length="179" mass="19471">MPLTSRARGTARGWTALGLAGLLTLAPQAMGTTQARTNDPAPLPYFASLKRTTTNVRVGPGLDYPIVWVFTRPALPVEVMNRYGNWRRIRDSGGELGWVHGAMLSSRRTALVQARGGRNVALRTGPDAAAPIRALLEPEVLVTPLACRTSWCRVEVKGHGVAGYMPQARLWGVYPDEIL</sequence>
<evidence type="ECO:0000313" key="3">
    <source>
        <dbReference type="Proteomes" id="UP001203284"/>
    </source>
</evidence>
<proteinExistence type="predicted"/>
<accession>A0ABT0D934</accession>
<feature type="chain" id="PRO_5046545919" evidence="1">
    <location>
        <begin position="32"/>
        <end position="179"/>
    </location>
</feature>
<dbReference type="Proteomes" id="UP001203284">
    <property type="component" value="Unassembled WGS sequence"/>
</dbReference>
<comment type="caution">
    <text evidence="2">The sequence shown here is derived from an EMBL/GenBank/DDBJ whole genome shotgun (WGS) entry which is preliminary data.</text>
</comment>
<dbReference type="Gene3D" id="2.30.30.40">
    <property type="entry name" value="SH3 Domains"/>
    <property type="match status" value="1"/>
</dbReference>
<dbReference type="RefSeq" id="WP_247027553.1">
    <property type="nucleotide sequence ID" value="NZ_JALKCH010000003.1"/>
</dbReference>
<dbReference type="Pfam" id="PF06347">
    <property type="entry name" value="SH3_4"/>
    <property type="match status" value="2"/>
</dbReference>
<name>A0ABT0D934_9HYPH</name>
<reference evidence="2 3" key="1">
    <citation type="submission" date="2022-04" db="EMBL/GenBank/DDBJ databases">
        <authorList>
            <person name="Grouzdev D.S."/>
            <person name="Pantiukh K.S."/>
            <person name="Krutkina M.S."/>
        </authorList>
    </citation>
    <scope>NUCLEOTIDE SEQUENCE [LARGE SCALE GENOMIC DNA]</scope>
    <source>
        <strain evidence="2 3">6x-1</strain>
    </source>
</reference>
<evidence type="ECO:0000313" key="2">
    <source>
        <dbReference type="EMBL" id="MCK0196469.1"/>
    </source>
</evidence>
<keyword evidence="1" id="KW-0732">Signal</keyword>
<feature type="signal peptide" evidence="1">
    <location>
        <begin position="1"/>
        <end position="31"/>
    </location>
</feature>
<evidence type="ECO:0000256" key="1">
    <source>
        <dbReference type="SAM" id="SignalP"/>
    </source>
</evidence>
<organism evidence="2 3">
    <name type="scientific">Ancylobacter crimeensis</name>
    <dbReference type="NCBI Taxonomy" id="2579147"/>
    <lineage>
        <taxon>Bacteria</taxon>
        <taxon>Pseudomonadati</taxon>
        <taxon>Pseudomonadota</taxon>
        <taxon>Alphaproteobacteria</taxon>
        <taxon>Hyphomicrobiales</taxon>
        <taxon>Xanthobacteraceae</taxon>
        <taxon>Ancylobacter</taxon>
    </lineage>
</organism>
<dbReference type="EMBL" id="JALKCH010000003">
    <property type="protein sequence ID" value="MCK0196469.1"/>
    <property type="molecule type" value="Genomic_DNA"/>
</dbReference>
<dbReference type="InterPro" id="IPR010466">
    <property type="entry name" value="DUF1058"/>
</dbReference>
<protein>
    <submittedName>
        <fullName evidence="2">SH3 domain-containing protein</fullName>
    </submittedName>
</protein>